<organism evidence="2 3">
    <name type="scientific">Cylicostephanus goldi</name>
    <name type="common">Nematode worm</name>
    <dbReference type="NCBI Taxonomy" id="71465"/>
    <lineage>
        <taxon>Eukaryota</taxon>
        <taxon>Metazoa</taxon>
        <taxon>Ecdysozoa</taxon>
        <taxon>Nematoda</taxon>
        <taxon>Chromadorea</taxon>
        <taxon>Rhabditida</taxon>
        <taxon>Rhabditina</taxon>
        <taxon>Rhabditomorpha</taxon>
        <taxon>Strongyloidea</taxon>
        <taxon>Strongylidae</taxon>
        <taxon>Cylicostephanus</taxon>
    </lineage>
</organism>
<dbReference type="Pfam" id="PF00583">
    <property type="entry name" value="Acetyltransf_1"/>
    <property type="match status" value="1"/>
</dbReference>
<dbReference type="InterPro" id="IPR000182">
    <property type="entry name" value="GNAT_dom"/>
</dbReference>
<dbReference type="AlphaFoldDB" id="A0A3P6Q785"/>
<dbReference type="InterPro" id="IPR016181">
    <property type="entry name" value="Acyl_CoA_acyltransferase"/>
</dbReference>
<dbReference type="PANTHER" id="PTHR47408:SF1">
    <property type="entry name" value="N-ACETYLTRANSFERASE DOMAIN-CONTAINING PROTEIN"/>
    <property type="match status" value="1"/>
</dbReference>
<dbReference type="CDD" id="cd04301">
    <property type="entry name" value="NAT_SF"/>
    <property type="match status" value="1"/>
</dbReference>
<protein>
    <recommendedName>
        <fullName evidence="1">N-acetyltransferase domain-containing protein</fullName>
    </recommendedName>
</protein>
<evidence type="ECO:0000313" key="3">
    <source>
        <dbReference type="Proteomes" id="UP000271889"/>
    </source>
</evidence>
<gene>
    <name evidence="2" type="ORF">CGOC_LOCUS319</name>
</gene>
<dbReference type="PROSITE" id="PS51186">
    <property type="entry name" value="GNAT"/>
    <property type="match status" value="1"/>
</dbReference>
<dbReference type="SUPFAM" id="SSF55729">
    <property type="entry name" value="Acyl-CoA N-acyltransferases (Nat)"/>
    <property type="match status" value="1"/>
</dbReference>
<dbReference type="OrthoDB" id="6418983at2759"/>
<dbReference type="Gene3D" id="3.40.630.30">
    <property type="match status" value="1"/>
</dbReference>
<feature type="non-terminal residue" evidence="2">
    <location>
        <position position="171"/>
    </location>
</feature>
<dbReference type="PANTHER" id="PTHR47408">
    <property type="entry name" value="PROTEIN CBG01304-RELATED"/>
    <property type="match status" value="1"/>
</dbReference>
<reference evidence="2 3" key="1">
    <citation type="submission" date="2018-11" db="EMBL/GenBank/DDBJ databases">
        <authorList>
            <consortium name="Pathogen Informatics"/>
        </authorList>
    </citation>
    <scope>NUCLEOTIDE SEQUENCE [LARGE SCALE GENOMIC DNA]</scope>
</reference>
<dbReference type="Proteomes" id="UP000271889">
    <property type="component" value="Unassembled WGS sequence"/>
</dbReference>
<evidence type="ECO:0000259" key="1">
    <source>
        <dbReference type="PROSITE" id="PS51186"/>
    </source>
</evidence>
<sequence>MGKSLEQVTILTNPDFKYWSQIIPAMVETEDWAFVDEDYITWKNSFEKFWLFTAIDKDTDETVGSITLAFDRSISGDDECYYVGMFYVREEWRGSGVGVALFDKVMEIGRNSNMTLHGVLKMSPKYAAKYGFDKMPNYKHVFASVPTEHLVIPEADPQYILKVGFLRNKCK</sequence>
<accession>A0A3P6Q785</accession>
<name>A0A3P6Q785_CYLGO</name>
<keyword evidence="3" id="KW-1185">Reference proteome</keyword>
<proteinExistence type="predicted"/>
<dbReference type="EMBL" id="UYRV01000412">
    <property type="protein sequence ID" value="VDK44379.1"/>
    <property type="molecule type" value="Genomic_DNA"/>
</dbReference>
<dbReference type="GO" id="GO:0016747">
    <property type="term" value="F:acyltransferase activity, transferring groups other than amino-acyl groups"/>
    <property type="evidence" value="ECO:0007669"/>
    <property type="project" value="InterPro"/>
</dbReference>
<evidence type="ECO:0000313" key="2">
    <source>
        <dbReference type="EMBL" id="VDK44379.1"/>
    </source>
</evidence>
<feature type="domain" description="N-acetyltransferase" evidence="1">
    <location>
        <begin position="6"/>
        <end position="148"/>
    </location>
</feature>